<dbReference type="InterPro" id="IPR036641">
    <property type="entry name" value="HPT_dom_sf"/>
</dbReference>
<feature type="modified residue" description="4-aspartylphosphate" evidence="6">
    <location>
        <position position="64"/>
    </location>
</feature>
<dbReference type="CDD" id="cd19935">
    <property type="entry name" value="REC_OmpR_CusR-like"/>
    <property type="match status" value="1"/>
</dbReference>
<keyword evidence="3" id="KW-0805">Transcription regulation</keyword>
<feature type="domain" description="Response regulatory" evidence="8">
    <location>
        <begin position="499"/>
        <end position="615"/>
    </location>
</feature>
<feature type="DNA-binding region" description="OmpR/PhoB-type" evidence="7">
    <location>
        <begin position="137"/>
        <end position="235"/>
    </location>
</feature>
<dbReference type="GO" id="GO:0032993">
    <property type="term" value="C:protein-DNA complex"/>
    <property type="evidence" value="ECO:0007669"/>
    <property type="project" value="TreeGrafter"/>
</dbReference>
<protein>
    <submittedName>
        <fullName evidence="11">Multi-component transcriptional regulator, winged helix family</fullName>
    </submittedName>
</protein>
<dbReference type="Pfam" id="PF00990">
    <property type="entry name" value="GGDEF"/>
    <property type="match status" value="1"/>
</dbReference>
<dbReference type="eggNOG" id="COG2198">
    <property type="taxonomic scope" value="Bacteria"/>
</dbReference>
<evidence type="ECO:0000259" key="10">
    <source>
        <dbReference type="PROSITE" id="PS51755"/>
    </source>
</evidence>
<dbReference type="eggNOG" id="COG0745">
    <property type="taxonomic scope" value="Bacteria"/>
</dbReference>
<keyword evidence="2" id="KW-0902">Two-component regulatory system</keyword>
<dbReference type="InterPro" id="IPR029787">
    <property type="entry name" value="Nucleotide_cyclase"/>
</dbReference>
<dbReference type="InterPro" id="IPR039420">
    <property type="entry name" value="WalR-like"/>
</dbReference>
<dbReference type="PANTHER" id="PTHR48111">
    <property type="entry name" value="REGULATOR OF RPOS"/>
    <property type="match status" value="1"/>
</dbReference>
<dbReference type="FunFam" id="3.40.50.2300:FF:000002">
    <property type="entry name" value="DNA-binding response regulator PhoP"/>
    <property type="match status" value="1"/>
</dbReference>
<feature type="modified residue" description="4-aspartylphosphate" evidence="6">
    <location>
        <position position="548"/>
    </location>
</feature>
<name>K9XP95_STAC7</name>
<dbReference type="InterPro" id="IPR008207">
    <property type="entry name" value="Sig_transdc_His_kin_Hpt_dom"/>
</dbReference>
<dbReference type="Proteomes" id="UP000010473">
    <property type="component" value="Chromosome"/>
</dbReference>
<dbReference type="Gene3D" id="3.30.70.270">
    <property type="match status" value="1"/>
</dbReference>
<feature type="domain" description="Response regulatory" evidence="8">
    <location>
        <begin position="15"/>
        <end position="129"/>
    </location>
</feature>
<dbReference type="SMART" id="SM00862">
    <property type="entry name" value="Trans_reg_C"/>
    <property type="match status" value="1"/>
</dbReference>
<dbReference type="Gene3D" id="1.10.10.10">
    <property type="entry name" value="Winged helix-like DNA-binding domain superfamily/Winged helix DNA-binding domain"/>
    <property type="match status" value="1"/>
</dbReference>
<evidence type="ECO:0000259" key="9">
    <source>
        <dbReference type="PROSITE" id="PS50887"/>
    </source>
</evidence>
<dbReference type="SMART" id="SM00267">
    <property type="entry name" value="GGDEF"/>
    <property type="match status" value="1"/>
</dbReference>
<dbReference type="InterPro" id="IPR036388">
    <property type="entry name" value="WH-like_DNA-bd_sf"/>
</dbReference>
<dbReference type="Pfam" id="PF00486">
    <property type="entry name" value="Trans_reg_C"/>
    <property type="match status" value="1"/>
</dbReference>
<evidence type="ECO:0000256" key="1">
    <source>
        <dbReference type="ARBA" id="ARBA00022553"/>
    </source>
</evidence>
<dbReference type="KEGG" id="scs:Sta7437_0296"/>
<dbReference type="GO" id="GO:0006355">
    <property type="term" value="P:regulation of DNA-templated transcription"/>
    <property type="evidence" value="ECO:0007669"/>
    <property type="project" value="InterPro"/>
</dbReference>
<dbReference type="STRING" id="111780.Sta7437_0296"/>
<dbReference type="SMART" id="SM00448">
    <property type="entry name" value="REC"/>
    <property type="match status" value="3"/>
</dbReference>
<keyword evidence="12" id="KW-1185">Reference proteome</keyword>
<keyword evidence="5" id="KW-0804">Transcription</keyword>
<dbReference type="InterPro" id="IPR001789">
    <property type="entry name" value="Sig_transdc_resp-reg_receiver"/>
</dbReference>
<dbReference type="Pfam" id="PF00072">
    <property type="entry name" value="Response_reg"/>
    <property type="match status" value="3"/>
</dbReference>
<evidence type="ECO:0000256" key="5">
    <source>
        <dbReference type="ARBA" id="ARBA00023163"/>
    </source>
</evidence>
<dbReference type="InterPro" id="IPR001867">
    <property type="entry name" value="OmpR/PhoB-type_DNA-bd"/>
</dbReference>
<dbReference type="EMBL" id="CP003653">
    <property type="protein sequence ID" value="AFZ33909.1"/>
    <property type="molecule type" value="Genomic_DNA"/>
</dbReference>
<dbReference type="PANTHER" id="PTHR48111:SF15">
    <property type="entry name" value="OMPR SUBFAMILY"/>
    <property type="match status" value="1"/>
</dbReference>
<feature type="domain" description="GGDEF" evidence="9">
    <location>
        <begin position="653"/>
        <end position="769"/>
    </location>
</feature>
<dbReference type="HOGENOM" id="CLU_000445_11_38_3"/>
<dbReference type="AlphaFoldDB" id="K9XP95"/>
<dbReference type="Pfam" id="PF01627">
    <property type="entry name" value="Hpt"/>
    <property type="match status" value="1"/>
</dbReference>
<dbReference type="InterPro" id="IPR011006">
    <property type="entry name" value="CheY-like_superfamily"/>
</dbReference>
<feature type="modified residue" description="4-aspartylphosphate" evidence="6">
    <location>
        <position position="415"/>
    </location>
</feature>
<dbReference type="CDD" id="cd00383">
    <property type="entry name" value="trans_reg_C"/>
    <property type="match status" value="1"/>
</dbReference>
<feature type="domain" description="Response regulatory" evidence="8">
    <location>
        <begin position="367"/>
        <end position="482"/>
    </location>
</feature>
<reference evidence="12" key="1">
    <citation type="journal article" date="2013" name="Proc. Natl. Acad. Sci. U.S.A.">
        <title>Improving the coverage of the cyanobacterial phylum using diversity-driven genome sequencing.</title>
        <authorList>
            <person name="Shih P.M."/>
            <person name="Wu D."/>
            <person name="Latifi A."/>
            <person name="Axen S.D."/>
            <person name="Fewer D.P."/>
            <person name="Talla E."/>
            <person name="Calteau A."/>
            <person name="Cai F."/>
            <person name="Tandeau de Marsac N."/>
            <person name="Rippka R."/>
            <person name="Herdman M."/>
            <person name="Sivonen K."/>
            <person name="Coursin T."/>
            <person name="Laurent T."/>
            <person name="Goodwin L."/>
            <person name="Nolan M."/>
            <person name="Davenport K.W."/>
            <person name="Han C.S."/>
            <person name="Rubin E.M."/>
            <person name="Eisen J.A."/>
            <person name="Woyke T."/>
            <person name="Gugger M."/>
            <person name="Kerfeld C.A."/>
        </authorList>
    </citation>
    <scope>NUCLEOTIDE SEQUENCE [LARGE SCALE GENOMIC DNA]</scope>
    <source>
        <strain evidence="12">ATCC 29371 / PCC 7437</strain>
    </source>
</reference>
<dbReference type="GO" id="GO:0000156">
    <property type="term" value="F:phosphorelay response regulator activity"/>
    <property type="evidence" value="ECO:0007669"/>
    <property type="project" value="TreeGrafter"/>
</dbReference>
<proteinExistence type="predicted"/>
<dbReference type="PROSITE" id="PS51755">
    <property type="entry name" value="OMPR_PHOB"/>
    <property type="match status" value="1"/>
</dbReference>
<keyword evidence="4 7" id="KW-0238">DNA-binding</keyword>
<sequence length="769" mass="87457">MICRQRKAKQNLTMRILLVEDDEILSNVLWQSLTSHNYVVDVAQDGLLGWEYIQSGEYELIVMDVGLPELDGISLCQKLRSKGYSTPVLLMTAKDANQERIRGLDAGADDYLIKPLDVDELHARIRALSRRGEVIPTAVLEVEGLRLDPSSCQVSYQDKPIKLTPKEYNLLELFLRNRARVFSRSQILDRIWTFDDPPLEESVKAHIKGLRKKLKQAGVVDWIENVYGIGYRFSPKLEQSQTNQTLSSSVEQEFNQKMEQMWQQYQGLMSKRLKILNLAATEASKARLSPDLHHSAAQAAHKLAGVLGMFARETGTQLAREIETLLQTNEVLSAIQREQLIFLVDDLSNLLALEESTATTTIINQPKLLLIVNNELKNELQQLNSLREISWHQVDNLETARLWLQENCPHLVVLDLETSSDSAQNLAFITELTKRTPSVKVLVISAEDQLAQRIAIARAGASGFLVKSFTAKEIGDTVTQLLQHSRQPHYSYQENPTTQILVVDDDPIFLNAIETLLEPWGMQVTTLDQPLRFWELMQKTKPDLLILDVEMPQINGIELCQAIRNDPNWQELPVFFLTAHRDAETIQQVFAVGADDYITKPLVGVELLARITNRLERNRWLQNLSTKDTLTGLMNQPQSNRALTSLFQNNQSGCLAVVSIAENELRQINLKYGHTMGNQVLQRWSNLLQTVFRQIEVLGYYGLGEFVLGTINLNYHEMRDRTAELATSLRKQVFTAPDGERFQVEFKIAIAQYPNHGDTLQALYQFCCQ</sequence>
<keyword evidence="1 6" id="KW-0597">Phosphoprotein</keyword>
<evidence type="ECO:0000313" key="11">
    <source>
        <dbReference type="EMBL" id="AFZ33909.1"/>
    </source>
</evidence>
<dbReference type="SUPFAM" id="SSF47226">
    <property type="entry name" value="Histidine-containing phosphotransfer domain, HPT domain"/>
    <property type="match status" value="1"/>
</dbReference>
<evidence type="ECO:0000256" key="6">
    <source>
        <dbReference type="PROSITE-ProRule" id="PRU00169"/>
    </source>
</evidence>
<dbReference type="PROSITE" id="PS50887">
    <property type="entry name" value="GGDEF"/>
    <property type="match status" value="1"/>
</dbReference>
<evidence type="ECO:0000256" key="7">
    <source>
        <dbReference type="PROSITE-ProRule" id="PRU01091"/>
    </source>
</evidence>
<dbReference type="CDD" id="cd00156">
    <property type="entry name" value="REC"/>
    <property type="match status" value="1"/>
</dbReference>
<dbReference type="PATRIC" id="fig|111780.3.peg.305"/>
<gene>
    <name evidence="11" type="ordered locus">Sta7437_0296</name>
</gene>
<organism evidence="11 12">
    <name type="scientific">Stanieria cyanosphaera (strain ATCC 29371 / PCC 7437)</name>
    <dbReference type="NCBI Taxonomy" id="111780"/>
    <lineage>
        <taxon>Bacteria</taxon>
        <taxon>Bacillati</taxon>
        <taxon>Cyanobacteriota</taxon>
        <taxon>Cyanophyceae</taxon>
        <taxon>Pleurocapsales</taxon>
        <taxon>Dermocarpellaceae</taxon>
        <taxon>Stanieria</taxon>
    </lineage>
</organism>
<dbReference type="eggNOG" id="COG2197">
    <property type="taxonomic scope" value="Bacteria"/>
</dbReference>
<evidence type="ECO:0000259" key="8">
    <source>
        <dbReference type="PROSITE" id="PS50110"/>
    </source>
</evidence>
<dbReference type="GO" id="GO:0000976">
    <property type="term" value="F:transcription cis-regulatory region binding"/>
    <property type="evidence" value="ECO:0007669"/>
    <property type="project" value="TreeGrafter"/>
</dbReference>
<accession>K9XP95</accession>
<evidence type="ECO:0000256" key="4">
    <source>
        <dbReference type="ARBA" id="ARBA00023125"/>
    </source>
</evidence>
<dbReference type="Gene3D" id="6.10.250.690">
    <property type="match status" value="1"/>
</dbReference>
<evidence type="ECO:0000256" key="3">
    <source>
        <dbReference type="ARBA" id="ARBA00023015"/>
    </source>
</evidence>
<dbReference type="GO" id="GO:0005829">
    <property type="term" value="C:cytosol"/>
    <property type="evidence" value="ECO:0007669"/>
    <property type="project" value="TreeGrafter"/>
</dbReference>
<dbReference type="Gene3D" id="3.40.50.2300">
    <property type="match status" value="3"/>
</dbReference>
<feature type="domain" description="OmpR/PhoB-type" evidence="10">
    <location>
        <begin position="137"/>
        <end position="235"/>
    </location>
</feature>
<dbReference type="SUPFAM" id="SSF55073">
    <property type="entry name" value="Nucleotide cyclase"/>
    <property type="match status" value="1"/>
</dbReference>
<evidence type="ECO:0000256" key="2">
    <source>
        <dbReference type="ARBA" id="ARBA00023012"/>
    </source>
</evidence>
<dbReference type="eggNOG" id="COG3706">
    <property type="taxonomic scope" value="Bacteria"/>
</dbReference>
<dbReference type="InterPro" id="IPR043128">
    <property type="entry name" value="Rev_trsase/Diguanyl_cyclase"/>
</dbReference>
<dbReference type="NCBIfam" id="TIGR00254">
    <property type="entry name" value="GGDEF"/>
    <property type="match status" value="1"/>
</dbReference>
<dbReference type="SUPFAM" id="SSF52172">
    <property type="entry name" value="CheY-like"/>
    <property type="match status" value="3"/>
</dbReference>
<dbReference type="InterPro" id="IPR000160">
    <property type="entry name" value="GGDEF_dom"/>
</dbReference>
<evidence type="ECO:0000313" key="12">
    <source>
        <dbReference type="Proteomes" id="UP000010473"/>
    </source>
</evidence>
<dbReference type="PROSITE" id="PS50110">
    <property type="entry name" value="RESPONSE_REGULATORY"/>
    <property type="match status" value="3"/>
</dbReference>